<protein>
    <submittedName>
        <fullName evidence="5">Similar to Ribosomal RNA-processing protein 7 acc. no. O94683</fullName>
    </submittedName>
</protein>
<accession>U4L3Q8</accession>
<gene>
    <name evidence="5" type="ORF">PCON_03293</name>
</gene>
<evidence type="ECO:0000313" key="5">
    <source>
        <dbReference type="EMBL" id="CCX04690.1"/>
    </source>
</evidence>
<dbReference type="GO" id="GO:0000028">
    <property type="term" value="P:ribosomal small subunit assembly"/>
    <property type="evidence" value="ECO:0007669"/>
    <property type="project" value="TreeGrafter"/>
</dbReference>
<evidence type="ECO:0000259" key="3">
    <source>
        <dbReference type="Pfam" id="PF12923"/>
    </source>
</evidence>
<dbReference type="GO" id="GO:0006364">
    <property type="term" value="P:rRNA processing"/>
    <property type="evidence" value="ECO:0007669"/>
    <property type="project" value="TreeGrafter"/>
</dbReference>
<feature type="domain" description="Ribosomal RNA-processing protein 7 C-terminal" evidence="3">
    <location>
        <begin position="161"/>
        <end position="274"/>
    </location>
</feature>
<dbReference type="InterPro" id="IPR040446">
    <property type="entry name" value="RRP7"/>
</dbReference>
<reference evidence="5 6" key="1">
    <citation type="journal article" date="2013" name="PLoS Genet.">
        <title>The genome and development-dependent transcriptomes of Pyronema confluens: a window into fungal evolution.</title>
        <authorList>
            <person name="Traeger S."/>
            <person name="Altegoer F."/>
            <person name="Freitag M."/>
            <person name="Gabaldon T."/>
            <person name="Kempken F."/>
            <person name="Kumar A."/>
            <person name="Marcet-Houben M."/>
            <person name="Poggeler S."/>
            <person name="Stajich J.E."/>
            <person name="Nowrousian M."/>
        </authorList>
    </citation>
    <scope>NUCLEOTIDE SEQUENCE [LARGE SCALE GENOMIC DNA]</scope>
    <source>
        <strain evidence="6">CBS 100304</strain>
        <tissue evidence="5">Vegetative mycelium</tissue>
    </source>
</reference>
<evidence type="ECO:0000256" key="1">
    <source>
        <dbReference type="ARBA" id="ARBA00006110"/>
    </source>
</evidence>
<keyword evidence="6" id="KW-1185">Reference proteome</keyword>
<dbReference type="STRING" id="1076935.U4L3Q8"/>
<evidence type="ECO:0000259" key="4">
    <source>
        <dbReference type="Pfam" id="PF17799"/>
    </source>
</evidence>
<comment type="similarity">
    <text evidence="1">Belongs to the RRP7 family.</text>
</comment>
<name>U4L3Q8_PYROM</name>
<dbReference type="GO" id="GO:0034456">
    <property type="term" value="C:UTP-C complex"/>
    <property type="evidence" value="ECO:0007669"/>
    <property type="project" value="TreeGrafter"/>
</dbReference>
<dbReference type="Proteomes" id="UP000018144">
    <property type="component" value="Unassembled WGS sequence"/>
</dbReference>
<feature type="coiled-coil region" evidence="2">
    <location>
        <begin position="213"/>
        <end position="268"/>
    </location>
</feature>
<feature type="domain" description="Rrp7 RRM-like N-terminal" evidence="4">
    <location>
        <begin position="18"/>
        <end position="155"/>
    </location>
</feature>
<dbReference type="GO" id="GO:0032545">
    <property type="term" value="C:CURI complex"/>
    <property type="evidence" value="ECO:0007669"/>
    <property type="project" value="TreeGrafter"/>
</dbReference>
<dbReference type="OMA" id="GIHKWIA"/>
<dbReference type="EMBL" id="HF935214">
    <property type="protein sequence ID" value="CCX04690.1"/>
    <property type="molecule type" value="Genomic_DNA"/>
</dbReference>
<organism evidence="5 6">
    <name type="scientific">Pyronema omphalodes (strain CBS 100304)</name>
    <name type="common">Pyronema confluens</name>
    <dbReference type="NCBI Taxonomy" id="1076935"/>
    <lineage>
        <taxon>Eukaryota</taxon>
        <taxon>Fungi</taxon>
        <taxon>Dikarya</taxon>
        <taxon>Ascomycota</taxon>
        <taxon>Pezizomycotina</taxon>
        <taxon>Pezizomycetes</taxon>
        <taxon>Pezizales</taxon>
        <taxon>Pyronemataceae</taxon>
        <taxon>Pyronema</taxon>
    </lineage>
</organism>
<keyword evidence="2" id="KW-0175">Coiled coil</keyword>
<dbReference type="OrthoDB" id="5390at2759"/>
<dbReference type="PANTHER" id="PTHR13191:SF0">
    <property type="entry name" value="RIBOSOMAL RNA-PROCESSING PROTEIN 7 HOMOLOG A-RELATED"/>
    <property type="match status" value="1"/>
</dbReference>
<evidence type="ECO:0000256" key="2">
    <source>
        <dbReference type="SAM" id="Coils"/>
    </source>
</evidence>
<dbReference type="Pfam" id="PF17799">
    <property type="entry name" value="RRM_Rrp7"/>
    <property type="match status" value="1"/>
</dbReference>
<proteinExistence type="inferred from homology"/>
<dbReference type="Pfam" id="PF12923">
    <property type="entry name" value="RRP7"/>
    <property type="match status" value="1"/>
</dbReference>
<dbReference type="InterPro" id="IPR024326">
    <property type="entry name" value="RRP7_C"/>
</dbReference>
<sequence length="278" mass="30769">MTKQPSDYTSLYLQLDSGVQHTLHLRRHSPRVPSAEDARSLFAVNLPVDATEAQLRSLFTSIGGGRVETVVWDTELLATSTPAPPISNKKRKLELEAPPVPALPSVNALHSTGSTAVIRFIDAASATASLQAASKATAKKPAVLPDATPLGLARYTQLHRARFPSTAVLQANLDAFIMGFEASEEAARIAAKKRAVADEDGFVTVTRGGRNGAASMEEAKRMLEEKRKQEEENKAAGFYRFQLREERKQKQVELVRRFEEDRKRVEERKQRRGRVVPE</sequence>
<evidence type="ECO:0000313" key="6">
    <source>
        <dbReference type="Proteomes" id="UP000018144"/>
    </source>
</evidence>
<dbReference type="eggNOG" id="KOG4008">
    <property type="taxonomic scope" value="Eukaryota"/>
</dbReference>
<dbReference type="Gene3D" id="6.10.250.1770">
    <property type="match status" value="1"/>
</dbReference>
<dbReference type="AlphaFoldDB" id="U4L3Q8"/>
<dbReference type="PANTHER" id="PTHR13191">
    <property type="entry name" value="RIBOSOMAL RNA PROCESSING PROTEIN 7-RELATED"/>
    <property type="match status" value="1"/>
</dbReference>
<dbReference type="InterPro" id="IPR040447">
    <property type="entry name" value="RRM_Rrp7"/>
</dbReference>